<feature type="region of interest" description="Disordered" evidence="6">
    <location>
        <begin position="188"/>
        <end position="215"/>
    </location>
</feature>
<reference evidence="8 9" key="1">
    <citation type="submission" date="2024-01" db="EMBL/GenBank/DDBJ databases">
        <title>The complete chloroplast genome sequence of Lithospermum erythrorhizon: insights into the phylogenetic relationship among Boraginaceae species and the maternal lineages of purple gromwells.</title>
        <authorList>
            <person name="Okada T."/>
            <person name="Watanabe K."/>
        </authorList>
    </citation>
    <scope>NUCLEOTIDE SEQUENCE [LARGE SCALE GENOMIC DNA]</scope>
</reference>
<feature type="zinc finger region" description="C3H1-type" evidence="5">
    <location>
        <begin position="114"/>
        <end position="140"/>
    </location>
</feature>
<proteinExistence type="predicted"/>
<evidence type="ECO:0000256" key="1">
    <source>
        <dbReference type="ARBA" id="ARBA00022723"/>
    </source>
</evidence>
<evidence type="ECO:0000256" key="6">
    <source>
        <dbReference type="SAM" id="MobiDB-lite"/>
    </source>
</evidence>
<dbReference type="AlphaFoldDB" id="A0AAV3RLH4"/>
<protein>
    <recommendedName>
        <fullName evidence="7">C3H1-type domain-containing protein</fullName>
    </recommendedName>
</protein>
<keyword evidence="4" id="KW-0238">DNA-binding</keyword>
<evidence type="ECO:0000313" key="8">
    <source>
        <dbReference type="EMBL" id="GAA0180166.1"/>
    </source>
</evidence>
<evidence type="ECO:0000313" key="9">
    <source>
        <dbReference type="Proteomes" id="UP001454036"/>
    </source>
</evidence>
<dbReference type="InterPro" id="IPR045234">
    <property type="entry name" value="Unkempt-like"/>
</dbReference>
<keyword evidence="1 5" id="KW-0479">Metal-binding</keyword>
<evidence type="ECO:0000256" key="3">
    <source>
        <dbReference type="ARBA" id="ARBA00022833"/>
    </source>
</evidence>
<feature type="compositionally biased region" description="Polar residues" evidence="6">
    <location>
        <begin position="193"/>
        <end position="207"/>
    </location>
</feature>
<sequence>MQINGDSTPRPNPTVHIPHFDHHQDPTAHNHFLLTSDNNLMLPETLTNLQRYLPSNNISDDFDIPTDSFSSDHFRMFEFKIRKCTRGRPHDWTECPFAHSGEKARRRDPRKFHYSGNPCPEYRRGFCCRGDTCEYAHGVFECWLHPSKYRTLPCKDGAYCKRRACFFAHAPDQLRVLPRAAEFLDDSPRSIVGSGTRSPPETASEWSESPPVSPGWNSVGGLVESMRGLHVGRMGRVGMSMSPPGWGSNTGFCSPRSPVMARPVFMSLPNTPTRRPMQPGLGMLDLWDECCEEEPVMERVESGRDLRARIYSKLSKENSFESGPDVGWVSELLK</sequence>
<comment type="caution">
    <text evidence="8">The sequence shown here is derived from an EMBL/GenBank/DDBJ whole genome shotgun (WGS) entry which is preliminary data.</text>
</comment>
<feature type="region of interest" description="Disordered" evidence="6">
    <location>
        <begin position="1"/>
        <end position="22"/>
    </location>
</feature>
<accession>A0AAV3RLH4</accession>
<dbReference type="PROSITE" id="PS50103">
    <property type="entry name" value="ZF_C3H1"/>
    <property type="match status" value="1"/>
</dbReference>
<dbReference type="GO" id="GO:0003677">
    <property type="term" value="F:DNA binding"/>
    <property type="evidence" value="ECO:0007669"/>
    <property type="project" value="UniProtKB-KW"/>
</dbReference>
<dbReference type="InterPro" id="IPR000571">
    <property type="entry name" value="Znf_CCCH"/>
</dbReference>
<keyword evidence="2 5" id="KW-0863">Zinc-finger</keyword>
<gene>
    <name evidence="8" type="ORF">LIER_44032</name>
</gene>
<evidence type="ECO:0000256" key="5">
    <source>
        <dbReference type="PROSITE-ProRule" id="PRU00723"/>
    </source>
</evidence>
<dbReference type="InterPro" id="IPR057444">
    <property type="entry name" value="Znf-CCCH_AtC3H23-like"/>
</dbReference>
<dbReference type="GO" id="GO:0008270">
    <property type="term" value="F:zinc ion binding"/>
    <property type="evidence" value="ECO:0007669"/>
    <property type="project" value="UniProtKB-KW"/>
</dbReference>
<name>A0AAV3RLH4_LITER</name>
<dbReference type="Gene3D" id="3.30.1370.210">
    <property type="match status" value="1"/>
</dbReference>
<evidence type="ECO:0000259" key="7">
    <source>
        <dbReference type="PROSITE" id="PS50103"/>
    </source>
</evidence>
<dbReference type="Pfam" id="PF25512">
    <property type="entry name" value="zf-CCCH_AtC3H23"/>
    <property type="match status" value="1"/>
</dbReference>
<dbReference type="Proteomes" id="UP001454036">
    <property type="component" value="Unassembled WGS sequence"/>
</dbReference>
<keyword evidence="9" id="KW-1185">Reference proteome</keyword>
<dbReference type="EMBL" id="BAABME010044490">
    <property type="protein sequence ID" value="GAA0180166.1"/>
    <property type="molecule type" value="Genomic_DNA"/>
</dbReference>
<dbReference type="SMART" id="SM00356">
    <property type="entry name" value="ZnF_C3H1"/>
    <property type="match status" value="2"/>
</dbReference>
<evidence type="ECO:0000256" key="4">
    <source>
        <dbReference type="ARBA" id="ARBA00023125"/>
    </source>
</evidence>
<evidence type="ECO:0000256" key="2">
    <source>
        <dbReference type="ARBA" id="ARBA00022771"/>
    </source>
</evidence>
<feature type="domain" description="C3H1-type" evidence="7">
    <location>
        <begin position="114"/>
        <end position="140"/>
    </location>
</feature>
<keyword evidence="3 5" id="KW-0862">Zinc</keyword>
<dbReference type="PANTHER" id="PTHR14493">
    <property type="entry name" value="UNKEMPT FAMILY MEMBER"/>
    <property type="match status" value="1"/>
</dbReference>
<organism evidence="8 9">
    <name type="scientific">Lithospermum erythrorhizon</name>
    <name type="common">Purple gromwell</name>
    <name type="synonym">Lithospermum officinale var. erythrorhizon</name>
    <dbReference type="NCBI Taxonomy" id="34254"/>
    <lineage>
        <taxon>Eukaryota</taxon>
        <taxon>Viridiplantae</taxon>
        <taxon>Streptophyta</taxon>
        <taxon>Embryophyta</taxon>
        <taxon>Tracheophyta</taxon>
        <taxon>Spermatophyta</taxon>
        <taxon>Magnoliopsida</taxon>
        <taxon>eudicotyledons</taxon>
        <taxon>Gunneridae</taxon>
        <taxon>Pentapetalae</taxon>
        <taxon>asterids</taxon>
        <taxon>lamiids</taxon>
        <taxon>Boraginales</taxon>
        <taxon>Boraginaceae</taxon>
        <taxon>Boraginoideae</taxon>
        <taxon>Lithospermeae</taxon>
        <taxon>Lithospermum</taxon>
    </lineage>
</organism>
<dbReference type="PANTHER" id="PTHR14493:SF147">
    <property type="entry name" value="ZINC FINGER CCCH DOMAIN-CONTAINING PROTEIN 23"/>
    <property type="match status" value="1"/>
</dbReference>